<dbReference type="RefSeq" id="WP_051627533.1">
    <property type="nucleotide sequence ID" value="NZ_JNCA01000016.1"/>
</dbReference>
<dbReference type="PATRIC" id="fig|1492738.3.peg.1652"/>
<accession>A0A066WR82</accession>
<dbReference type="EMBL" id="JNCA01000016">
    <property type="protein sequence ID" value="KDN55073.1"/>
    <property type="molecule type" value="Genomic_DNA"/>
</dbReference>
<evidence type="ECO:0000313" key="3">
    <source>
        <dbReference type="Proteomes" id="UP000027064"/>
    </source>
</evidence>
<sequence>MKKTVSFLVIVILLFSCKKDGVEKPDRLIDKEVMENIIYDMSLLDAIKYNEPSITEKYKVNPKEFIYKKYKVDSTQFAQSNIYYASDFDGYKAMYDNVIKRIEAKKTVLDSVIKKEFKRDSLVKVKKEQDSIKLAKKAALVKKKDSLQKIKKKDSLLLLKKKPKNKKEVPTTIKSKVIKNGVQIN</sequence>
<name>A0A066WR82_9FLAO</name>
<dbReference type="Proteomes" id="UP000027064">
    <property type="component" value="Unassembled WGS sequence"/>
</dbReference>
<dbReference type="eggNOG" id="ENOG50330B6">
    <property type="taxonomic scope" value="Bacteria"/>
</dbReference>
<dbReference type="Pfam" id="PF14129">
    <property type="entry name" value="DUF4296"/>
    <property type="match status" value="1"/>
</dbReference>
<proteinExistence type="predicted"/>
<dbReference type="PROSITE" id="PS51257">
    <property type="entry name" value="PROKAR_LIPOPROTEIN"/>
    <property type="match status" value="1"/>
</dbReference>
<organism evidence="2 3">
    <name type="scientific">Flavobacterium seoulense</name>
    <dbReference type="NCBI Taxonomy" id="1492738"/>
    <lineage>
        <taxon>Bacteria</taxon>
        <taxon>Pseudomonadati</taxon>
        <taxon>Bacteroidota</taxon>
        <taxon>Flavobacteriia</taxon>
        <taxon>Flavobacteriales</taxon>
        <taxon>Flavobacteriaceae</taxon>
        <taxon>Flavobacterium</taxon>
    </lineage>
</organism>
<reference evidence="2 3" key="1">
    <citation type="submission" date="2014-05" db="EMBL/GenBank/DDBJ databases">
        <title>Genome Sequence of Flavobacterium sp. EM1321.</title>
        <authorList>
            <person name="Shin S.-K."/>
            <person name="Yi H."/>
        </authorList>
    </citation>
    <scope>NUCLEOTIDE SEQUENCE [LARGE SCALE GENOMIC DNA]</scope>
    <source>
        <strain evidence="2 3">EM1321</strain>
    </source>
</reference>
<evidence type="ECO:0000313" key="2">
    <source>
        <dbReference type="EMBL" id="KDN55073.1"/>
    </source>
</evidence>
<dbReference type="AlphaFoldDB" id="A0A066WR82"/>
<evidence type="ECO:0000259" key="1">
    <source>
        <dbReference type="Pfam" id="PF14129"/>
    </source>
</evidence>
<feature type="domain" description="DUF4296" evidence="1">
    <location>
        <begin position="25"/>
        <end position="106"/>
    </location>
</feature>
<comment type="caution">
    <text evidence="2">The sequence shown here is derived from an EMBL/GenBank/DDBJ whole genome shotgun (WGS) entry which is preliminary data.</text>
</comment>
<dbReference type="STRING" id="1492738.FEM21_16640"/>
<dbReference type="OrthoDB" id="1525222at2"/>
<gene>
    <name evidence="2" type="ORF">FEM21_16640</name>
</gene>
<protein>
    <recommendedName>
        <fullName evidence="1">DUF4296 domain-containing protein</fullName>
    </recommendedName>
</protein>
<keyword evidence="3" id="KW-1185">Reference proteome</keyword>
<dbReference type="InterPro" id="IPR025381">
    <property type="entry name" value="DUF4296"/>
</dbReference>